<keyword evidence="5" id="KW-0808">Transferase</keyword>
<feature type="domain" description="CobQ/CobB/MinD/ParA nucleotide binding" evidence="4">
    <location>
        <begin position="112"/>
        <end position="281"/>
    </location>
</feature>
<dbReference type="SUPFAM" id="SSF52540">
    <property type="entry name" value="P-loop containing nucleoside triphosphate hydrolases"/>
    <property type="match status" value="1"/>
</dbReference>
<proteinExistence type="predicted"/>
<feature type="compositionally biased region" description="Low complexity" evidence="3">
    <location>
        <begin position="41"/>
        <end position="59"/>
    </location>
</feature>
<evidence type="ECO:0000256" key="3">
    <source>
        <dbReference type="SAM" id="MobiDB-lite"/>
    </source>
</evidence>
<dbReference type="InterPro" id="IPR050445">
    <property type="entry name" value="Bact_polysacc_biosynth/exp"/>
</dbReference>
<keyword evidence="6" id="KW-1185">Reference proteome</keyword>
<dbReference type="Proteomes" id="UP001596116">
    <property type="component" value="Unassembled WGS sequence"/>
</dbReference>
<keyword evidence="5" id="KW-0418">Kinase</keyword>
<dbReference type="EMBL" id="JBHPON010000002">
    <property type="protein sequence ID" value="MFC6036074.1"/>
    <property type="molecule type" value="Genomic_DNA"/>
</dbReference>
<evidence type="ECO:0000256" key="1">
    <source>
        <dbReference type="ARBA" id="ARBA00022741"/>
    </source>
</evidence>
<evidence type="ECO:0000313" key="6">
    <source>
        <dbReference type="Proteomes" id="UP001596116"/>
    </source>
</evidence>
<feature type="region of interest" description="Disordered" evidence="3">
    <location>
        <begin position="41"/>
        <end position="63"/>
    </location>
</feature>
<evidence type="ECO:0000313" key="5">
    <source>
        <dbReference type="EMBL" id="MFC6036074.1"/>
    </source>
</evidence>
<keyword evidence="2" id="KW-0067">ATP-binding</keyword>
<feature type="region of interest" description="Disordered" evidence="3">
    <location>
        <begin position="1"/>
        <end position="21"/>
    </location>
</feature>
<accession>A0ABW1KVV2</accession>
<organism evidence="5 6">
    <name type="scientific">Hyphococcus aureus</name>
    <dbReference type="NCBI Taxonomy" id="2666033"/>
    <lineage>
        <taxon>Bacteria</taxon>
        <taxon>Pseudomonadati</taxon>
        <taxon>Pseudomonadota</taxon>
        <taxon>Alphaproteobacteria</taxon>
        <taxon>Parvularculales</taxon>
        <taxon>Parvularculaceae</taxon>
        <taxon>Hyphococcus</taxon>
    </lineage>
</organism>
<dbReference type="PANTHER" id="PTHR32309">
    <property type="entry name" value="TYROSINE-PROTEIN KINASE"/>
    <property type="match status" value="1"/>
</dbReference>
<dbReference type="InterPro" id="IPR005702">
    <property type="entry name" value="Wzc-like_C"/>
</dbReference>
<dbReference type="GO" id="GO:0004715">
    <property type="term" value="F:non-membrane spanning protein tyrosine kinase activity"/>
    <property type="evidence" value="ECO:0007669"/>
    <property type="project" value="UniProtKB-EC"/>
</dbReference>
<comment type="caution">
    <text evidence="5">The sequence shown here is derived from an EMBL/GenBank/DDBJ whole genome shotgun (WGS) entry which is preliminary data.</text>
</comment>
<dbReference type="CDD" id="cd05387">
    <property type="entry name" value="BY-kinase"/>
    <property type="match status" value="1"/>
</dbReference>
<evidence type="ECO:0000259" key="4">
    <source>
        <dbReference type="Pfam" id="PF01656"/>
    </source>
</evidence>
<evidence type="ECO:0000256" key="2">
    <source>
        <dbReference type="ARBA" id="ARBA00022840"/>
    </source>
</evidence>
<dbReference type="PANTHER" id="PTHR32309:SF13">
    <property type="entry name" value="FERRIC ENTEROBACTIN TRANSPORT PROTEIN FEPE"/>
    <property type="match status" value="1"/>
</dbReference>
<dbReference type="InterPro" id="IPR002586">
    <property type="entry name" value="CobQ/CobB/MinD/ParA_Nub-bd_dom"/>
</dbReference>
<protein>
    <submittedName>
        <fullName evidence="5">CpsD/CapB family tyrosine-protein kinase</fullName>
        <ecNumber evidence="5">2.7.10.2</ecNumber>
    </submittedName>
</protein>
<name>A0ABW1KVV2_9PROT</name>
<feature type="compositionally biased region" description="Basic and acidic residues" evidence="3">
    <location>
        <begin position="1"/>
        <end position="18"/>
    </location>
</feature>
<dbReference type="RefSeq" id="WP_379882698.1">
    <property type="nucleotide sequence ID" value="NZ_JBHPON010000002.1"/>
</dbReference>
<dbReference type="Gene3D" id="3.40.50.300">
    <property type="entry name" value="P-loop containing nucleotide triphosphate hydrolases"/>
    <property type="match status" value="1"/>
</dbReference>
<gene>
    <name evidence="5" type="ORF">ACFMB1_10995</name>
</gene>
<dbReference type="Pfam" id="PF01656">
    <property type="entry name" value="CbiA"/>
    <property type="match status" value="1"/>
</dbReference>
<keyword evidence="1" id="KW-0547">Nucleotide-binding</keyword>
<dbReference type="InterPro" id="IPR027417">
    <property type="entry name" value="P-loop_NTPase"/>
</dbReference>
<reference evidence="5 6" key="1">
    <citation type="submission" date="2024-09" db="EMBL/GenBank/DDBJ databases">
        <authorList>
            <person name="Zhang Z.-H."/>
        </authorList>
    </citation>
    <scope>NUCLEOTIDE SEQUENCE [LARGE SCALE GENOMIC DNA]</scope>
    <source>
        <strain evidence="5 6">HHTR114</strain>
    </source>
</reference>
<dbReference type="EC" id="2.7.10.2" evidence="5"/>
<sequence>MDRIRNAVTRARETRETVTQDAAAATKRLQQAQALASASAAKTVTATTGPATAGPATTGNDDPLNLPSVQCNFENFARNRIIANEQDPVLNAYRVLRTRVLQKMDAEGWKTIAVVSPGSGAGKTVTAINLAIAISSKPGSRATLVDLDFYRPSVARYLGVTDAPSSLDFFEGKCTVRDVAVRPGLSDVVLIANERVTRRGAEHLTSSRADELINTAVHDFGSRVVIFDMSPLLGCDDTIAFLPKIDCALLVAASGDTRADDLKEAKRILGKTNILGTVLNKAPAAFMPNQYY</sequence>